<sequence>MDISDPVYLSPIGALETGDGERYLGINGNITYCGSVYTPKIYIFDISDLHNPEEIAAFTNKQVKSIVTLESSGNYLYALYGLGFGRSELYMIDTSDTYNPVIVATLNDVSFIK</sequence>
<name>A0ABU9UEU2_9SPIR</name>
<organism evidence="1 2">
    <name type="scientific">Rarispira pelagica</name>
    <dbReference type="NCBI Taxonomy" id="3141764"/>
    <lineage>
        <taxon>Bacteria</taxon>
        <taxon>Pseudomonadati</taxon>
        <taxon>Spirochaetota</taxon>
        <taxon>Spirochaetia</taxon>
        <taxon>Winmispirales</taxon>
        <taxon>Winmispiraceae</taxon>
        <taxon>Rarispira</taxon>
    </lineage>
</organism>
<protein>
    <recommendedName>
        <fullName evidence="3">LVIVD repeat-containing protein</fullName>
    </recommendedName>
</protein>
<comment type="caution">
    <text evidence="1">The sequence shown here is derived from an EMBL/GenBank/DDBJ whole genome shotgun (WGS) entry which is preliminary data.</text>
</comment>
<evidence type="ECO:0000313" key="1">
    <source>
        <dbReference type="EMBL" id="MEM5948490.1"/>
    </source>
</evidence>
<evidence type="ECO:0008006" key="3">
    <source>
        <dbReference type="Google" id="ProtNLM"/>
    </source>
</evidence>
<dbReference type="EMBL" id="JBCHKQ010000003">
    <property type="protein sequence ID" value="MEM5948490.1"/>
    <property type="molecule type" value="Genomic_DNA"/>
</dbReference>
<dbReference type="Proteomes" id="UP001466331">
    <property type="component" value="Unassembled WGS sequence"/>
</dbReference>
<evidence type="ECO:0000313" key="2">
    <source>
        <dbReference type="Proteomes" id="UP001466331"/>
    </source>
</evidence>
<keyword evidence="2" id="KW-1185">Reference proteome</keyword>
<accession>A0ABU9UEU2</accession>
<proteinExistence type="predicted"/>
<reference evidence="1 2" key="1">
    <citation type="submission" date="2024-03" db="EMBL/GenBank/DDBJ databases">
        <title>Ignisphaera cupida sp. nov., a hyperthermophilic hydrolytic archaeon from a hot spring of Kamchatka, and proposal of Ignisphaeraceae fam. nov.</title>
        <authorList>
            <person name="Podosokorskaya O.A."/>
            <person name="Elcheninov A.G."/>
            <person name="Maltseva A.I."/>
            <person name="Zayulina K.S."/>
            <person name="Novikov A."/>
            <person name="Merkel A.Y."/>
        </authorList>
    </citation>
    <scope>NUCLEOTIDE SEQUENCE [LARGE SCALE GENOMIC DNA]</scope>
    <source>
        <strain evidence="1 2">38H-sp</strain>
    </source>
</reference>
<gene>
    <name evidence="1" type="ORF">WKV44_08020</name>
</gene>
<dbReference type="RefSeq" id="WP_420069935.1">
    <property type="nucleotide sequence ID" value="NZ_JBCHKQ010000003.1"/>
</dbReference>